<keyword evidence="7" id="KW-0998">Cell outer membrane</keyword>
<organism evidence="10 11">
    <name type="scientific">Proteobacteria bacterium 228</name>
    <dbReference type="NCBI Taxonomy" id="2083153"/>
    <lineage>
        <taxon>Bacteria</taxon>
        <taxon>Pseudomonadati</taxon>
        <taxon>Pseudomonadota</taxon>
    </lineage>
</organism>
<evidence type="ECO:0000313" key="10">
    <source>
        <dbReference type="EMBL" id="PPC78760.1"/>
    </source>
</evidence>
<feature type="region of interest" description="Disordered" evidence="9">
    <location>
        <begin position="467"/>
        <end position="488"/>
    </location>
</feature>
<dbReference type="InterPro" id="IPR051906">
    <property type="entry name" value="TolC-like"/>
</dbReference>
<dbReference type="GO" id="GO:0015288">
    <property type="term" value="F:porin activity"/>
    <property type="evidence" value="ECO:0007669"/>
    <property type="project" value="TreeGrafter"/>
</dbReference>
<dbReference type="InterPro" id="IPR010130">
    <property type="entry name" value="T1SS_OMP_TolC"/>
</dbReference>
<gene>
    <name evidence="10" type="ORF">C4K68_04450</name>
</gene>
<dbReference type="PANTHER" id="PTHR30026:SF20">
    <property type="entry name" value="OUTER MEMBRANE PROTEIN TOLC"/>
    <property type="match status" value="1"/>
</dbReference>
<dbReference type="Proteomes" id="UP000238196">
    <property type="component" value="Unassembled WGS sequence"/>
</dbReference>
<evidence type="ECO:0000256" key="3">
    <source>
        <dbReference type="ARBA" id="ARBA00022448"/>
    </source>
</evidence>
<protein>
    <submittedName>
        <fullName evidence="10">Transporter</fullName>
    </submittedName>
</protein>
<dbReference type="SUPFAM" id="SSF56954">
    <property type="entry name" value="Outer membrane efflux proteins (OEP)"/>
    <property type="match status" value="1"/>
</dbReference>
<evidence type="ECO:0000256" key="1">
    <source>
        <dbReference type="ARBA" id="ARBA00004442"/>
    </source>
</evidence>
<evidence type="ECO:0000256" key="4">
    <source>
        <dbReference type="ARBA" id="ARBA00022452"/>
    </source>
</evidence>
<dbReference type="PANTHER" id="PTHR30026">
    <property type="entry name" value="OUTER MEMBRANE PROTEIN TOLC"/>
    <property type="match status" value="1"/>
</dbReference>
<proteinExistence type="inferred from homology"/>
<keyword evidence="6" id="KW-0472">Membrane</keyword>
<dbReference type="EMBL" id="PRLP01000012">
    <property type="protein sequence ID" value="PPC78760.1"/>
    <property type="molecule type" value="Genomic_DNA"/>
</dbReference>
<comment type="similarity">
    <text evidence="2">Belongs to the outer membrane factor (OMF) (TC 1.B.17) family.</text>
</comment>
<accession>A0A2S5KVG3</accession>
<dbReference type="NCBIfam" id="TIGR01844">
    <property type="entry name" value="type_I_sec_TolC"/>
    <property type="match status" value="1"/>
</dbReference>
<dbReference type="Gene3D" id="1.20.1600.10">
    <property type="entry name" value="Outer membrane efflux proteins (OEP)"/>
    <property type="match status" value="1"/>
</dbReference>
<dbReference type="InterPro" id="IPR003423">
    <property type="entry name" value="OMP_efflux"/>
</dbReference>
<dbReference type="Pfam" id="PF02321">
    <property type="entry name" value="OEP"/>
    <property type="match status" value="2"/>
</dbReference>
<evidence type="ECO:0000256" key="5">
    <source>
        <dbReference type="ARBA" id="ARBA00022692"/>
    </source>
</evidence>
<evidence type="ECO:0000256" key="6">
    <source>
        <dbReference type="ARBA" id="ARBA00023136"/>
    </source>
</evidence>
<evidence type="ECO:0000256" key="2">
    <source>
        <dbReference type="ARBA" id="ARBA00007613"/>
    </source>
</evidence>
<keyword evidence="3" id="KW-0813">Transport</keyword>
<evidence type="ECO:0000313" key="11">
    <source>
        <dbReference type="Proteomes" id="UP000238196"/>
    </source>
</evidence>
<feature type="coiled-coil region" evidence="8">
    <location>
        <begin position="346"/>
        <end position="373"/>
    </location>
</feature>
<comment type="subcellular location">
    <subcellularLocation>
        <location evidence="1">Cell outer membrane</location>
    </subcellularLocation>
</comment>
<dbReference type="AlphaFoldDB" id="A0A2S5KVG3"/>
<dbReference type="GO" id="GO:0015562">
    <property type="term" value="F:efflux transmembrane transporter activity"/>
    <property type="evidence" value="ECO:0007669"/>
    <property type="project" value="InterPro"/>
</dbReference>
<evidence type="ECO:0000256" key="7">
    <source>
        <dbReference type="ARBA" id="ARBA00023237"/>
    </source>
</evidence>
<feature type="compositionally biased region" description="Basic and acidic residues" evidence="9">
    <location>
        <begin position="470"/>
        <end position="488"/>
    </location>
</feature>
<reference evidence="10 11" key="1">
    <citation type="submission" date="2018-02" db="EMBL/GenBank/DDBJ databases">
        <title>novel marine gammaproteobacteria from coastal saline agro ecosystem.</title>
        <authorList>
            <person name="Krishnan R."/>
            <person name="Ramesh Kumar N."/>
        </authorList>
    </citation>
    <scope>NUCLEOTIDE SEQUENCE [LARGE SCALE GENOMIC DNA]</scope>
    <source>
        <strain evidence="10 11">228</strain>
    </source>
</reference>
<comment type="caution">
    <text evidence="10">The sequence shown here is derived from an EMBL/GenBank/DDBJ whole genome shotgun (WGS) entry which is preliminary data.</text>
</comment>
<keyword evidence="4" id="KW-1134">Transmembrane beta strand</keyword>
<evidence type="ECO:0000256" key="8">
    <source>
        <dbReference type="SAM" id="Coils"/>
    </source>
</evidence>
<dbReference type="GO" id="GO:0009279">
    <property type="term" value="C:cell outer membrane"/>
    <property type="evidence" value="ECO:0007669"/>
    <property type="project" value="UniProtKB-SubCell"/>
</dbReference>
<dbReference type="OrthoDB" id="9813458at2"/>
<keyword evidence="8" id="KW-0175">Coiled coil</keyword>
<name>A0A2S5KVG3_9PROT</name>
<dbReference type="GO" id="GO:1990281">
    <property type="term" value="C:efflux pump complex"/>
    <property type="evidence" value="ECO:0007669"/>
    <property type="project" value="TreeGrafter"/>
</dbReference>
<evidence type="ECO:0000256" key="9">
    <source>
        <dbReference type="SAM" id="MobiDB-lite"/>
    </source>
</evidence>
<sequence>MSPAPQMATLSALDYIYRLSPRNWRGIANCRQERNKRMHKPLAISLLCAGLSLHTLSAQAESLIEVYEMALKQDPQLRSAEAERQASAEIIPQRKADLLPNINGTAGIGNADYDRAGDFDFKNYELSLTQPLFNRSSWYALKQGKIEDQAAAIKLEIARQDLISRVITAYIEVLRSKSQLSATEAEEAAIKRRLEQAQAQYDVGLVAVTDVEEAKASYQRAQVARIQAANAVDTSLEALERLTNTVVTQVNDLKKSYSITDTDYLSLDDGVDKSIRNNLNIAYADTNYRAAKMGVTISESGHYPTVGLNLSHGYTKNESTIDGDYNKISLSVSVPLYSGGAVSSKVRQAYATANQYEADYDDALREIRQQTRTLLRNLQTNVATVTAQDLTIKASDTALKATEAGYEVGTRNVVDVLDAEQNLYQSIRDYANARYDYVANQVKLKQLQGALSVSDIRELDGWLTPLSEQGVEKKSTGKNGTDKKSKKQ</sequence>
<keyword evidence="5" id="KW-0812">Transmembrane</keyword>